<dbReference type="RefSeq" id="WP_131595516.1">
    <property type="nucleotide sequence ID" value="NZ_SJSL01000002.1"/>
</dbReference>
<evidence type="ECO:0000313" key="1">
    <source>
        <dbReference type="EMBL" id="TCD00923.1"/>
    </source>
</evidence>
<dbReference type="SUPFAM" id="SSF81301">
    <property type="entry name" value="Nucleotidyltransferase"/>
    <property type="match status" value="1"/>
</dbReference>
<proteinExistence type="predicted"/>
<gene>
    <name evidence="1" type="ORF">EZ437_09105</name>
</gene>
<reference evidence="1 2" key="1">
    <citation type="submission" date="2019-02" db="EMBL/GenBank/DDBJ databases">
        <title>Pedobacter sp. RP-1-14 sp. nov., isolated from Arctic soil.</title>
        <authorList>
            <person name="Dahal R.H."/>
        </authorList>
    </citation>
    <scope>NUCLEOTIDE SEQUENCE [LARGE SCALE GENOMIC DNA]</scope>
    <source>
        <strain evidence="1 2">RP-1-14</strain>
    </source>
</reference>
<dbReference type="Proteomes" id="UP000293347">
    <property type="component" value="Unassembled WGS sequence"/>
</dbReference>
<accession>A0A4R0NMS8</accession>
<keyword evidence="2" id="KW-1185">Reference proteome</keyword>
<evidence type="ECO:0000313" key="2">
    <source>
        <dbReference type="Proteomes" id="UP000293347"/>
    </source>
</evidence>
<evidence type="ECO:0008006" key="3">
    <source>
        <dbReference type="Google" id="ProtNLM"/>
    </source>
</evidence>
<dbReference type="AlphaFoldDB" id="A0A4R0NMS8"/>
<comment type="caution">
    <text evidence="1">The sequence shown here is derived from an EMBL/GenBank/DDBJ whole genome shotgun (WGS) entry which is preliminary data.</text>
</comment>
<sequence>MDVLDEGLLRFWKVLNKHCVKYIMVGGFATRFHGFNRNTDDLDIWLGDTLENRKNLRKAFNELQYGDFPSLETMQFVPGWTSFYIDNEIELDIMTSMKGVEDLSFLECLEIASIADLEGIEIPFLHINHLIENKKAVNRPKDQIDVIALEQIRKLREDG</sequence>
<dbReference type="OrthoDB" id="121150at2"/>
<dbReference type="EMBL" id="SJSL01000002">
    <property type="protein sequence ID" value="TCD00923.1"/>
    <property type="molecule type" value="Genomic_DNA"/>
</dbReference>
<organism evidence="1 2">
    <name type="scientific">Pedobacter psychroterrae</name>
    <dbReference type="NCBI Taxonomy" id="2530453"/>
    <lineage>
        <taxon>Bacteria</taxon>
        <taxon>Pseudomonadati</taxon>
        <taxon>Bacteroidota</taxon>
        <taxon>Sphingobacteriia</taxon>
        <taxon>Sphingobacteriales</taxon>
        <taxon>Sphingobacteriaceae</taxon>
        <taxon>Pedobacter</taxon>
    </lineage>
</organism>
<protein>
    <recommendedName>
        <fullName evidence="3">Nucleotidyltransferase DUF2204</fullName>
    </recommendedName>
</protein>
<name>A0A4R0NMS8_9SPHI</name>
<dbReference type="InterPro" id="IPR043519">
    <property type="entry name" value="NT_sf"/>
</dbReference>
<dbReference type="Gene3D" id="3.30.460.40">
    <property type="match status" value="1"/>
</dbReference>